<dbReference type="EMBL" id="KN847532">
    <property type="protein sequence ID" value="KIW07461.1"/>
    <property type="molecule type" value="Genomic_DNA"/>
</dbReference>
<sequence length="107" mass="11614">MSPSPWQSLYAVLPVGSTTSALRARGLPLPRTPPRLARRASLPMTRTRPPRRAGSGLLFFLDSPSYHPCQILVELSPVLGVGPTPRGGGGLRRHVLPEVAMSREPRQ</sequence>
<evidence type="ECO:0000313" key="2">
    <source>
        <dbReference type="EMBL" id="KIW07462.1"/>
    </source>
</evidence>
<dbReference type="RefSeq" id="XP_016217330.1">
    <property type="nucleotide sequence ID" value="XM_016354318.1"/>
</dbReference>
<dbReference type="GeneID" id="27309404"/>
<accession>A0A0D1Z3E7</accession>
<name>A0A0D1Z3E7_9PEZI</name>
<proteinExistence type="predicted"/>
<protein>
    <submittedName>
        <fullName evidence="2">Uncharacterized protein</fullName>
    </submittedName>
</protein>
<reference evidence="2 3" key="1">
    <citation type="submission" date="2015-01" db="EMBL/GenBank/DDBJ databases">
        <title>The Genome Sequence of Ochroconis gallopava CBS43764.</title>
        <authorList>
            <consortium name="The Broad Institute Genomics Platform"/>
            <person name="Cuomo C."/>
            <person name="de Hoog S."/>
            <person name="Gorbushina A."/>
            <person name="Stielow B."/>
            <person name="Teixiera M."/>
            <person name="Abouelleil A."/>
            <person name="Chapman S.B."/>
            <person name="Priest M."/>
            <person name="Young S.K."/>
            <person name="Wortman J."/>
            <person name="Nusbaum C."/>
            <person name="Birren B."/>
        </authorList>
    </citation>
    <scope>NUCLEOTIDE SEQUENCE [LARGE SCALE GENOMIC DNA]</scope>
    <source>
        <strain evidence="2 3">CBS 43764</strain>
    </source>
</reference>
<organism evidence="2 3">
    <name type="scientific">Verruconis gallopava</name>
    <dbReference type="NCBI Taxonomy" id="253628"/>
    <lineage>
        <taxon>Eukaryota</taxon>
        <taxon>Fungi</taxon>
        <taxon>Dikarya</taxon>
        <taxon>Ascomycota</taxon>
        <taxon>Pezizomycotina</taxon>
        <taxon>Dothideomycetes</taxon>
        <taxon>Pleosporomycetidae</taxon>
        <taxon>Venturiales</taxon>
        <taxon>Sympoventuriaceae</taxon>
        <taxon>Verruconis</taxon>
    </lineage>
</organism>
<dbReference type="Proteomes" id="UP000053259">
    <property type="component" value="Unassembled WGS sequence"/>
</dbReference>
<feature type="region of interest" description="Disordered" evidence="1">
    <location>
        <begin position="23"/>
        <end position="53"/>
    </location>
</feature>
<keyword evidence="3" id="KW-1185">Reference proteome</keyword>
<evidence type="ECO:0000256" key="1">
    <source>
        <dbReference type="SAM" id="MobiDB-lite"/>
    </source>
</evidence>
<evidence type="ECO:0000313" key="3">
    <source>
        <dbReference type="Proteomes" id="UP000053259"/>
    </source>
</evidence>
<gene>
    <name evidence="2" type="ORF">PV09_01431</name>
</gene>
<dbReference type="VEuPathDB" id="FungiDB:PV09_01431"/>
<dbReference type="AlphaFoldDB" id="A0A0D1Z3E7"/>
<dbReference type="HOGENOM" id="CLU_2211988_0_0_1"/>
<dbReference type="EMBL" id="KN847532">
    <property type="protein sequence ID" value="KIW07462.1"/>
    <property type="molecule type" value="Genomic_DNA"/>
</dbReference>
<feature type="region of interest" description="Disordered" evidence="1">
    <location>
        <begin position="84"/>
        <end position="107"/>
    </location>
</feature>
<dbReference type="RefSeq" id="XP_016217331.1">
    <property type="nucleotide sequence ID" value="XM_016354319.1"/>
</dbReference>